<dbReference type="OrthoDB" id="6278596at2759"/>
<evidence type="ECO:0000313" key="1">
    <source>
        <dbReference type="EMBL" id="VDN34734.1"/>
    </source>
</evidence>
<dbReference type="Proteomes" id="UP000281553">
    <property type="component" value="Unassembled WGS sequence"/>
</dbReference>
<accession>A0A3P7MXW4</accession>
<protein>
    <submittedName>
        <fullName evidence="1">Uncharacterized protein</fullName>
    </submittedName>
</protein>
<evidence type="ECO:0000313" key="2">
    <source>
        <dbReference type="Proteomes" id="UP000281553"/>
    </source>
</evidence>
<name>A0A3P7MXW4_DIBLA</name>
<gene>
    <name evidence="1" type="ORF">DILT_LOCUS16585</name>
</gene>
<dbReference type="EMBL" id="UYRU01085820">
    <property type="protein sequence ID" value="VDN34734.1"/>
    <property type="molecule type" value="Genomic_DNA"/>
</dbReference>
<keyword evidence="2" id="KW-1185">Reference proteome</keyword>
<organism evidence="1 2">
    <name type="scientific">Dibothriocephalus latus</name>
    <name type="common">Fish tapeworm</name>
    <name type="synonym">Diphyllobothrium latum</name>
    <dbReference type="NCBI Taxonomy" id="60516"/>
    <lineage>
        <taxon>Eukaryota</taxon>
        <taxon>Metazoa</taxon>
        <taxon>Spiralia</taxon>
        <taxon>Lophotrochozoa</taxon>
        <taxon>Platyhelminthes</taxon>
        <taxon>Cestoda</taxon>
        <taxon>Eucestoda</taxon>
        <taxon>Diphyllobothriidea</taxon>
        <taxon>Diphyllobothriidae</taxon>
        <taxon>Dibothriocephalus</taxon>
    </lineage>
</organism>
<sequence>MSVLPPFDFSWRILSLQHALITTVIPDKPFVLEASLRNASPWNIEIAYAKPVLGPGVDFLDGKSDPQLTNVCLQSSEVATGVQVLIVLDNNANTDFVNLGHYVARWRR</sequence>
<dbReference type="AlphaFoldDB" id="A0A3P7MXW4"/>
<proteinExistence type="predicted"/>
<reference evidence="1 2" key="1">
    <citation type="submission" date="2018-11" db="EMBL/GenBank/DDBJ databases">
        <authorList>
            <consortium name="Pathogen Informatics"/>
        </authorList>
    </citation>
    <scope>NUCLEOTIDE SEQUENCE [LARGE SCALE GENOMIC DNA]</scope>
</reference>